<dbReference type="InterPro" id="IPR037171">
    <property type="entry name" value="NagB/RpiA_transferase-like"/>
</dbReference>
<evidence type="ECO:0000256" key="3">
    <source>
        <dbReference type="ARBA" id="ARBA00022840"/>
    </source>
</evidence>
<evidence type="ECO:0000313" key="5">
    <source>
        <dbReference type="EMBL" id="GMQ28718.1"/>
    </source>
</evidence>
<comment type="cofactor">
    <cofactor evidence="4">
        <name>Mg(2+)</name>
        <dbReference type="ChEBI" id="CHEBI:18420"/>
    </cofactor>
</comment>
<dbReference type="PANTHER" id="PTHR23407">
    <property type="entry name" value="ATPASE INHIBITOR/5-FORMYLTETRAHYDROFOLATE CYCLO-LIGASE"/>
    <property type="match status" value="1"/>
</dbReference>
<dbReference type="InterPro" id="IPR024185">
    <property type="entry name" value="FTHF_cligase-like_sf"/>
</dbReference>
<name>A0ABQ6PNH4_9BACT</name>
<keyword evidence="2 4" id="KW-0547">Nucleotide-binding</keyword>
<comment type="similarity">
    <text evidence="1 4">Belongs to the 5-formyltetrahydrofolate cyclo-ligase family.</text>
</comment>
<dbReference type="InterPro" id="IPR002698">
    <property type="entry name" value="FTHF_cligase"/>
</dbReference>
<gene>
    <name evidence="5" type="ORF">Aconfl_13610</name>
</gene>
<reference evidence="5 6" key="1">
    <citation type="submission" date="2023-08" db="EMBL/GenBank/DDBJ databases">
        <title>Draft genome sequence of Algoriphagus confluentis.</title>
        <authorList>
            <person name="Takatani N."/>
            <person name="Hosokawa M."/>
            <person name="Sawabe T."/>
        </authorList>
    </citation>
    <scope>NUCLEOTIDE SEQUENCE [LARGE SCALE GENOMIC DNA]</scope>
    <source>
        <strain evidence="5 6">NBRC 111222</strain>
    </source>
</reference>
<dbReference type="PANTHER" id="PTHR23407:SF1">
    <property type="entry name" value="5-FORMYLTETRAHYDROFOLATE CYCLO-LIGASE"/>
    <property type="match status" value="1"/>
</dbReference>
<comment type="caution">
    <text evidence="5">The sequence shown here is derived from an EMBL/GenBank/DDBJ whole genome shotgun (WGS) entry which is preliminary data.</text>
</comment>
<evidence type="ECO:0000256" key="1">
    <source>
        <dbReference type="ARBA" id="ARBA00010638"/>
    </source>
</evidence>
<proteinExistence type="inferred from homology"/>
<dbReference type="EMBL" id="BTPD01000004">
    <property type="protein sequence ID" value="GMQ28718.1"/>
    <property type="molecule type" value="Genomic_DNA"/>
</dbReference>
<evidence type="ECO:0000256" key="2">
    <source>
        <dbReference type="ARBA" id="ARBA00022741"/>
    </source>
</evidence>
<evidence type="ECO:0000256" key="4">
    <source>
        <dbReference type="RuleBase" id="RU361279"/>
    </source>
</evidence>
<accession>A0ABQ6PNH4</accession>
<sequence>MKTSTKAQLRAVYRARRMGLSSNEVENQSKAIAKRVMEWLKIHPDIHHLHLFFPIIRFNEVNTFLLREELDKSGKTLYTSRVNRTATELETLKLPKEAEFFEDEWGIPVPQESIQVSSSKIQLVFVPLLAYDGEGNRVGFGKGYYDSFLGSMDHPVIKMGLSFFPPEGKIEAEPHDVSLDYCVTPEKIFTFSS</sequence>
<comment type="catalytic activity">
    <reaction evidence="4">
        <text>(6S)-5-formyl-5,6,7,8-tetrahydrofolate + ATP = (6R)-5,10-methenyltetrahydrofolate + ADP + phosphate</text>
        <dbReference type="Rhea" id="RHEA:10488"/>
        <dbReference type="ChEBI" id="CHEBI:30616"/>
        <dbReference type="ChEBI" id="CHEBI:43474"/>
        <dbReference type="ChEBI" id="CHEBI:57455"/>
        <dbReference type="ChEBI" id="CHEBI:57457"/>
        <dbReference type="ChEBI" id="CHEBI:456216"/>
        <dbReference type="EC" id="6.3.3.2"/>
    </reaction>
</comment>
<dbReference type="SUPFAM" id="SSF100950">
    <property type="entry name" value="NagB/RpiA/CoA transferase-like"/>
    <property type="match status" value="1"/>
</dbReference>
<keyword evidence="4" id="KW-0460">Magnesium</keyword>
<protein>
    <recommendedName>
        <fullName evidence="4">5-formyltetrahydrofolate cyclo-ligase</fullName>
        <ecNumber evidence="4">6.3.3.2</ecNumber>
    </recommendedName>
</protein>
<dbReference type="NCBIfam" id="TIGR02727">
    <property type="entry name" value="MTHFS_bact"/>
    <property type="match status" value="1"/>
</dbReference>
<dbReference type="EC" id="6.3.3.2" evidence="4"/>
<evidence type="ECO:0000313" key="6">
    <source>
        <dbReference type="Proteomes" id="UP001338309"/>
    </source>
</evidence>
<organism evidence="5 6">
    <name type="scientific">Algoriphagus confluentis</name>
    <dbReference type="NCBI Taxonomy" id="1697556"/>
    <lineage>
        <taxon>Bacteria</taxon>
        <taxon>Pseudomonadati</taxon>
        <taxon>Bacteroidota</taxon>
        <taxon>Cytophagia</taxon>
        <taxon>Cytophagales</taxon>
        <taxon>Cyclobacteriaceae</taxon>
        <taxon>Algoriphagus</taxon>
    </lineage>
</organism>
<dbReference type="RefSeq" id="WP_338223463.1">
    <property type="nucleotide sequence ID" value="NZ_BTPD01000004.1"/>
</dbReference>
<keyword evidence="3 4" id="KW-0067">ATP-binding</keyword>
<dbReference type="PIRSF" id="PIRSF006806">
    <property type="entry name" value="FTHF_cligase"/>
    <property type="match status" value="1"/>
</dbReference>
<keyword evidence="6" id="KW-1185">Reference proteome</keyword>
<dbReference type="Pfam" id="PF01812">
    <property type="entry name" value="5-FTHF_cyc-lig"/>
    <property type="match status" value="1"/>
</dbReference>
<dbReference type="Proteomes" id="UP001338309">
    <property type="component" value="Unassembled WGS sequence"/>
</dbReference>
<keyword evidence="4" id="KW-0479">Metal-binding</keyword>
<dbReference type="Gene3D" id="3.40.50.10420">
    <property type="entry name" value="NagB/RpiA/CoA transferase-like"/>
    <property type="match status" value="1"/>
</dbReference>